<evidence type="ECO:0000256" key="6">
    <source>
        <dbReference type="ARBA" id="ARBA00022777"/>
    </source>
</evidence>
<keyword evidence="5" id="KW-0808">Transferase</keyword>
<evidence type="ECO:0000256" key="4">
    <source>
        <dbReference type="ARBA" id="ARBA00022553"/>
    </source>
</evidence>
<keyword evidence="7" id="KW-0902">Two-component regulatory system</keyword>
<feature type="domain" description="HPt" evidence="16">
    <location>
        <begin position="867"/>
        <end position="973"/>
    </location>
</feature>
<dbReference type="InterPro" id="IPR005467">
    <property type="entry name" value="His_kinase_dom"/>
</dbReference>
<dbReference type="PROSITE" id="PS50894">
    <property type="entry name" value="HPT"/>
    <property type="match status" value="3"/>
</dbReference>
<dbReference type="InterPro" id="IPR051315">
    <property type="entry name" value="Bact_Chemotaxis_CheA"/>
</dbReference>
<feature type="region of interest" description="Disordered" evidence="12">
    <location>
        <begin position="655"/>
        <end position="696"/>
    </location>
</feature>
<keyword evidence="4 10" id="KW-0597">Phosphoprotein</keyword>
<feature type="domain" description="Response regulatory" evidence="14">
    <location>
        <begin position="1766"/>
        <end position="1882"/>
    </location>
</feature>
<comment type="function">
    <text evidence="8">Involved in the transmission of sensory signals from the chemoreceptors to the flagellar motors. CheA is autophosphorylated; it can transfer its phosphate group to either CheB or CheY.</text>
</comment>
<comment type="catalytic activity">
    <reaction evidence="1">
        <text>ATP + protein L-histidine = ADP + protein N-phospho-L-histidine.</text>
        <dbReference type="EC" id="2.7.13.3"/>
    </reaction>
</comment>
<dbReference type="SUPFAM" id="SSF47226">
    <property type="entry name" value="Histidine-containing phosphotransfer domain, HPT domain"/>
    <property type="match status" value="5"/>
</dbReference>
<evidence type="ECO:0000256" key="9">
    <source>
        <dbReference type="PROSITE-ProRule" id="PRU00110"/>
    </source>
</evidence>
<dbReference type="PROSITE" id="PS50851">
    <property type="entry name" value="CHEW"/>
    <property type="match status" value="1"/>
</dbReference>
<feature type="coiled-coil region" evidence="11">
    <location>
        <begin position="404"/>
        <end position="467"/>
    </location>
</feature>
<evidence type="ECO:0000256" key="5">
    <source>
        <dbReference type="ARBA" id="ARBA00022679"/>
    </source>
</evidence>
<feature type="domain" description="CheW-like" evidence="15">
    <location>
        <begin position="1606"/>
        <end position="1744"/>
    </location>
</feature>
<dbReference type="SMART" id="SM00260">
    <property type="entry name" value="CheW"/>
    <property type="match status" value="1"/>
</dbReference>
<dbReference type="Proteomes" id="UP000294914">
    <property type="component" value="Unassembled WGS sequence"/>
</dbReference>
<feature type="compositionally biased region" description="Low complexity" evidence="12">
    <location>
        <begin position="830"/>
        <end position="850"/>
    </location>
</feature>
<dbReference type="Gene3D" id="3.30.565.10">
    <property type="entry name" value="Histidine kinase-like ATPase, C-terminal domain"/>
    <property type="match status" value="1"/>
</dbReference>
<accession>A0A4V3H4R0</accession>
<dbReference type="OrthoDB" id="9803176at2"/>
<dbReference type="CDD" id="cd00088">
    <property type="entry name" value="HPT"/>
    <property type="match status" value="2"/>
</dbReference>
<evidence type="ECO:0000259" key="16">
    <source>
        <dbReference type="PROSITE" id="PS50894"/>
    </source>
</evidence>
<evidence type="ECO:0000256" key="8">
    <source>
        <dbReference type="ARBA" id="ARBA00035100"/>
    </source>
</evidence>
<evidence type="ECO:0000313" key="17">
    <source>
        <dbReference type="EMBL" id="TDY04175.1"/>
    </source>
</evidence>
<dbReference type="SUPFAM" id="SSF50341">
    <property type="entry name" value="CheW-like"/>
    <property type="match status" value="1"/>
</dbReference>
<dbReference type="CDD" id="cd17546">
    <property type="entry name" value="REC_hyHK_CKI1_RcsC-like"/>
    <property type="match status" value="1"/>
</dbReference>
<keyword evidence="18" id="KW-1185">Reference proteome</keyword>
<dbReference type="InterPro" id="IPR037006">
    <property type="entry name" value="CheA-like_homodim_sf"/>
</dbReference>
<comment type="caution">
    <text evidence="17">The sequence shown here is derived from an EMBL/GenBank/DDBJ whole genome shotgun (WGS) entry which is preliminary data.</text>
</comment>
<dbReference type="SMART" id="SM00448">
    <property type="entry name" value="REC"/>
    <property type="match status" value="1"/>
</dbReference>
<dbReference type="InterPro" id="IPR008207">
    <property type="entry name" value="Sig_transdc_His_kin_Hpt_dom"/>
</dbReference>
<dbReference type="InterPro" id="IPR036641">
    <property type="entry name" value="HPT_dom_sf"/>
</dbReference>
<feature type="region of interest" description="Disordered" evidence="12">
    <location>
        <begin position="1192"/>
        <end position="1277"/>
    </location>
</feature>
<keyword evidence="6 17" id="KW-0418">Kinase</keyword>
<feature type="region of interest" description="Disordered" evidence="12">
    <location>
        <begin position="993"/>
        <end position="1066"/>
    </location>
</feature>
<dbReference type="InterPro" id="IPR004105">
    <property type="entry name" value="CheA-like_dim"/>
</dbReference>
<dbReference type="SMART" id="SM00073">
    <property type="entry name" value="HPT"/>
    <property type="match status" value="3"/>
</dbReference>
<dbReference type="PANTHER" id="PTHR43395">
    <property type="entry name" value="SENSOR HISTIDINE KINASE CHEA"/>
    <property type="match status" value="1"/>
</dbReference>
<feature type="compositionally biased region" description="Low complexity" evidence="12">
    <location>
        <begin position="1200"/>
        <end position="1214"/>
    </location>
</feature>
<evidence type="ECO:0000256" key="12">
    <source>
        <dbReference type="SAM" id="MobiDB-lite"/>
    </source>
</evidence>
<dbReference type="GO" id="GO:0006935">
    <property type="term" value="P:chemotaxis"/>
    <property type="evidence" value="ECO:0007669"/>
    <property type="project" value="InterPro"/>
</dbReference>
<dbReference type="Gene3D" id="1.20.120.160">
    <property type="entry name" value="HPT domain"/>
    <property type="match status" value="5"/>
</dbReference>
<feature type="domain" description="Histidine kinase" evidence="13">
    <location>
        <begin position="1468"/>
        <end position="1604"/>
    </location>
</feature>
<dbReference type="FunFam" id="3.30.565.10:FF:000016">
    <property type="entry name" value="Chemotaxis protein CheA, putative"/>
    <property type="match status" value="1"/>
</dbReference>
<dbReference type="Pfam" id="PF26379">
    <property type="entry name" value="FimL_2nd"/>
    <property type="match status" value="1"/>
</dbReference>
<feature type="modified residue" description="Phosphohistidine" evidence="9">
    <location>
        <position position="1113"/>
    </location>
</feature>
<organism evidence="17 18">
    <name type="scientific">Thiohalophilus thiocyanatoxydans</name>
    <dbReference type="NCBI Taxonomy" id="381308"/>
    <lineage>
        <taxon>Bacteria</taxon>
        <taxon>Pseudomonadati</taxon>
        <taxon>Pseudomonadota</taxon>
        <taxon>Gammaproteobacteria</taxon>
        <taxon>Thiohalomonadales</taxon>
        <taxon>Thiohalophilaceae</taxon>
        <taxon>Thiohalophilus</taxon>
    </lineage>
</organism>
<dbReference type="InterPro" id="IPR002545">
    <property type="entry name" value="CheW-lke_dom"/>
</dbReference>
<keyword evidence="11" id="KW-0175">Coiled coil</keyword>
<evidence type="ECO:0000256" key="3">
    <source>
        <dbReference type="ARBA" id="ARBA00021495"/>
    </source>
</evidence>
<dbReference type="Pfam" id="PF00072">
    <property type="entry name" value="Response_reg"/>
    <property type="match status" value="1"/>
</dbReference>
<dbReference type="PRINTS" id="PR00344">
    <property type="entry name" value="BCTRLSENSOR"/>
</dbReference>
<sequence length="1884" mass="207356">MSVDNDLDLNTLSWVKAELDDTLGQARSALEVYVEDEADETQLQFVKNYLHQVYGTLQMVELYGAAMAAEEMEHLLDSLIEGEIGNRNDAYEVLMRGILQLPDYLDHLLAGHQDMPMVLLPLLNDMRATRGESLLSDNALFNPDLAVKAPVNETITGENLSELTRKLRHNYHLGLLGWFRDQDSDASLARIAEVINTLRESASEEEMNRLLWVASGLVESLRQGGLDSNVSIKLLLGQLDRQFKKIIDNGVTALSHEPPAELLKNLLYYVASSQSDGELTREIKEAFKLKDILPGAGELERARADLSGPNAQLMKTVSTVLLEDLTRVKDNLDLFVRAEERHSEELRPVCDTLKQMADTLGMLGLGVQRNVINEQIETLEAMVSGEREVDDTTLMDMAGAMLSIENSLGEIATARAANEEYDENTDKAESAERLQGVERQKLLQTVIEQAKVELARIKEVLSDFSREPGNRDILAAVPHSFEQIRGSILILNLDRAADLLDRLTGYIRKLQVDTAAPDEDSLDHLADAISSIEYYLESLAGKWGNPDAILNVAEQSLNHLSQGLSEAEPATPRNPDGGSIDEATPEDWFVSEEDGGELENTVDNSGDSPDKDDEEAVVLGAVDDLSVNLDNLDETGLEGIQSTEEQNVELSFGEENFTESEQDGAQSVERPAAAADLVEEQESPATEQQSEPASGFDEVDDEIIDIFMEEAQEEHANIQRLLPQWLNNPQDNQALHDLRRSFHTLKGSGRLVGASDVGEFAWAFENMLNRVIDKTIEPGPEMFQVLEQAEQALPEIFEQFRQGSRPSQSVLALMEHADALSHGKSVALKESSAAPAPDETAASSSSADATQEAPEQSINIEENETEAAGIDPVLLDIYRKEVDTHLATLQTYISNWYDGVDRSASNDLLRALHTLTGSSRTTGITSVAELCSVFEKYIKELQQYSQPVDQAMVELLEVLHGYVSRAVEIIEQPGAELPDSSGLMASIQSMLDNFEPPESSDLEQQIAQPAEGESPATPAPPRQPEAQPEEEASASAEATQPEEEVSAPAEAIQPEEEASASAEPLSADYDSDLLDIFIEEGEEILEQSDDTLLQWRDEPDNQALIESLQRQLHTLKGGARMAGVSEIGDLGHSLESMLTAVVDGHMAVSPPMFGLVQRAQDRLVGMLEQVKQSLRPQPAEDLVQEVDSLLGRPSLGRQAGGNETAETEAGNAETVDAASGAVVEDDVVNSDAAAPDGELADTAPEAAAETELPSAASTQQPAEDDGDGSRDRRKASRVQYEQVRVRADLLDNLVNFAGEVSIYRSRMEQQTNAFRFNLQELDDTVSRLREQLRQFEIEAETQIQFKKEERLEKGYEDFDPLEFDRFTQMQHLSRGMMESLSDLDSIKGILGNVTRESETLLLQQSRVNTELQEGLMRTRMVPFSGQAPRLRRIVRQTADEMGKQVELHLAGVDAELDRQVLDRVIPPIEHMLRNAVAHGIESPEQRQAAGKPDTGNVNMALTREGSDIVIRIYDDGKGLDLKAIHQKAIERGLLNPGEKVNKDILLNMIMQSGFSTADEVTQIAGRGVGMDVVNSEIKQLGGLLEIDTEEGRGASFTISLPLTLAISRALMVYVGDELYAVPLLNVQGVERISNRELRTLMQSDDPVYTWVNEDYKLLHLGNLLGGTVPAVPDDDERLPLLLVRSGDYRAAIRVEGLTGSREIVVKPVGPQLSTLRGISGATIMGDGSVVLILDLAVLVRLTAVHREEEVIDLTPQEAPKVHTKPVVMIVDDSITVRRVTTRLLERNGFEVVQAKDGVDALSQLQEQVPDIMLLDVEMPRMDGYELAGNMRGSERTQDVPIIMITSRTGEKHRQRAMDVGVNVYMGKPYNDASLLENINSLIGQ</sequence>
<dbReference type="RefSeq" id="WP_134080853.1">
    <property type="nucleotide sequence ID" value="NZ_SOQX01000001.1"/>
</dbReference>
<feature type="compositionally biased region" description="Acidic residues" evidence="12">
    <location>
        <begin position="583"/>
        <end position="597"/>
    </location>
</feature>
<dbReference type="InterPro" id="IPR004358">
    <property type="entry name" value="Sig_transdc_His_kin-like_C"/>
</dbReference>
<dbReference type="InterPro" id="IPR036890">
    <property type="entry name" value="HATPase_C_sf"/>
</dbReference>
<dbReference type="Pfam" id="PF02518">
    <property type="entry name" value="HATPase_c"/>
    <property type="match status" value="1"/>
</dbReference>
<name>A0A4V3H4R0_9GAMM</name>
<dbReference type="EMBL" id="SOQX01000001">
    <property type="protein sequence ID" value="TDY04175.1"/>
    <property type="molecule type" value="Genomic_DNA"/>
</dbReference>
<dbReference type="SMART" id="SM01231">
    <property type="entry name" value="H-kinase_dim"/>
    <property type="match status" value="1"/>
</dbReference>
<reference evidence="17 18" key="1">
    <citation type="submission" date="2019-03" db="EMBL/GenBank/DDBJ databases">
        <title>Genomic Encyclopedia of Type Strains, Phase IV (KMG-IV): sequencing the most valuable type-strain genomes for metagenomic binning, comparative biology and taxonomic classification.</title>
        <authorList>
            <person name="Goeker M."/>
        </authorList>
    </citation>
    <scope>NUCLEOTIDE SEQUENCE [LARGE SCALE GENOMIC DNA]</scope>
    <source>
        <strain evidence="17 18">DSM 16326</strain>
    </source>
</reference>
<feature type="compositionally biased region" description="Polar residues" evidence="12">
    <location>
        <begin position="683"/>
        <end position="692"/>
    </location>
</feature>
<evidence type="ECO:0000259" key="13">
    <source>
        <dbReference type="PROSITE" id="PS50109"/>
    </source>
</evidence>
<dbReference type="SUPFAM" id="SSF52172">
    <property type="entry name" value="CheY-like"/>
    <property type="match status" value="1"/>
</dbReference>
<evidence type="ECO:0000256" key="7">
    <source>
        <dbReference type="ARBA" id="ARBA00023012"/>
    </source>
</evidence>
<dbReference type="InterPro" id="IPR001789">
    <property type="entry name" value="Sig_transdc_resp-reg_receiver"/>
</dbReference>
<feature type="domain" description="HPt" evidence="16">
    <location>
        <begin position="696"/>
        <end position="800"/>
    </location>
</feature>
<feature type="domain" description="HPt" evidence="16">
    <location>
        <begin position="1066"/>
        <end position="1170"/>
    </location>
</feature>
<gene>
    <name evidence="17" type="ORF">EDC23_0547</name>
</gene>
<feature type="compositionally biased region" description="Low complexity" evidence="12">
    <location>
        <begin position="1240"/>
        <end position="1257"/>
    </location>
</feature>
<dbReference type="Gene3D" id="3.40.50.2300">
    <property type="match status" value="1"/>
</dbReference>
<evidence type="ECO:0000256" key="11">
    <source>
        <dbReference type="SAM" id="Coils"/>
    </source>
</evidence>
<feature type="modified residue" description="Phosphohistidine" evidence="9">
    <location>
        <position position="743"/>
    </location>
</feature>
<dbReference type="SMART" id="SM00387">
    <property type="entry name" value="HATPase_c"/>
    <property type="match status" value="1"/>
</dbReference>
<evidence type="ECO:0000256" key="2">
    <source>
        <dbReference type="ARBA" id="ARBA00012438"/>
    </source>
</evidence>
<protein>
    <recommendedName>
        <fullName evidence="3">Chemotaxis protein CheA</fullName>
        <ecNumber evidence="2">2.7.13.3</ecNumber>
    </recommendedName>
</protein>
<evidence type="ECO:0000259" key="14">
    <source>
        <dbReference type="PROSITE" id="PS50110"/>
    </source>
</evidence>
<feature type="modified residue" description="Phosphohistidine" evidence="9">
    <location>
        <position position="913"/>
    </location>
</feature>
<dbReference type="PROSITE" id="PS50110">
    <property type="entry name" value="RESPONSE_REGULATORY"/>
    <property type="match status" value="1"/>
</dbReference>
<dbReference type="Pfam" id="PF01627">
    <property type="entry name" value="Hpt"/>
    <property type="match status" value="4"/>
</dbReference>
<dbReference type="InterPro" id="IPR058661">
    <property type="entry name" value="FimL_2nd"/>
</dbReference>
<evidence type="ECO:0000313" key="18">
    <source>
        <dbReference type="Proteomes" id="UP000294914"/>
    </source>
</evidence>
<dbReference type="Pfam" id="PF01584">
    <property type="entry name" value="CheW"/>
    <property type="match status" value="1"/>
</dbReference>
<dbReference type="Gene3D" id="1.10.287.560">
    <property type="entry name" value="Histidine kinase CheA-like, homodimeric domain"/>
    <property type="match status" value="1"/>
</dbReference>
<feature type="modified residue" description="4-aspartylphosphate" evidence="10">
    <location>
        <position position="1815"/>
    </location>
</feature>
<dbReference type="InterPro" id="IPR036061">
    <property type="entry name" value="CheW-like_dom_sf"/>
</dbReference>
<dbReference type="PROSITE" id="PS50109">
    <property type="entry name" value="HIS_KIN"/>
    <property type="match status" value="1"/>
</dbReference>
<dbReference type="PANTHER" id="PTHR43395:SF8">
    <property type="entry name" value="HISTIDINE KINASE"/>
    <property type="match status" value="1"/>
</dbReference>
<feature type="region of interest" description="Disordered" evidence="12">
    <location>
        <begin position="824"/>
        <end position="865"/>
    </location>
</feature>
<dbReference type="EC" id="2.7.13.3" evidence="2"/>
<dbReference type="Gene3D" id="2.30.30.40">
    <property type="entry name" value="SH3 Domains"/>
    <property type="match status" value="1"/>
</dbReference>
<evidence type="ECO:0000256" key="10">
    <source>
        <dbReference type="PROSITE-ProRule" id="PRU00169"/>
    </source>
</evidence>
<dbReference type="GO" id="GO:0005737">
    <property type="term" value="C:cytoplasm"/>
    <property type="evidence" value="ECO:0007669"/>
    <property type="project" value="InterPro"/>
</dbReference>
<evidence type="ECO:0000259" key="15">
    <source>
        <dbReference type="PROSITE" id="PS50851"/>
    </source>
</evidence>
<dbReference type="InterPro" id="IPR003594">
    <property type="entry name" value="HATPase_dom"/>
</dbReference>
<evidence type="ECO:0000256" key="1">
    <source>
        <dbReference type="ARBA" id="ARBA00000085"/>
    </source>
</evidence>
<proteinExistence type="predicted"/>
<dbReference type="SUPFAM" id="SSF55874">
    <property type="entry name" value="ATPase domain of HSP90 chaperone/DNA topoisomerase II/histidine kinase"/>
    <property type="match status" value="1"/>
</dbReference>
<feature type="region of interest" description="Disordered" evidence="12">
    <location>
        <begin position="562"/>
        <end position="613"/>
    </location>
</feature>
<dbReference type="InterPro" id="IPR011006">
    <property type="entry name" value="CheY-like_superfamily"/>
</dbReference>
<dbReference type="GO" id="GO:0000155">
    <property type="term" value="F:phosphorelay sensor kinase activity"/>
    <property type="evidence" value="ECO:0007669"/>
    <property type="project" value="InterPro"/>
</dbReference>